<keyword evidence="3" id="KW-1185">Reference proteome</keyword>
<dbReference type="RefSeq" id="WP_307238784.1">
    <property type="nucleotide sequence ID" value="NZ_JAUSQZ010000001.1"/>
</dbReference>
<reference evidence="2 3" key="1">
    <citation type="submission" date="2023-07" db="EMBL/GenBank/DDBJ databases">
        <title>Sequencing the genomes of 1000 actinobacteria strains.</title>
        <authorList>
            <person name="Klenk H.-P."/>
        </authorList>
    </citation>
    <scope>NUCLEOTIDE SEQUENCE [LARGE SCALE GENOMIC DNA]</scope>
    <source>
        <strain evidence="2 3">DSM 44388</strain>
    </source>
</reference>
<protein>
    <recommendedName>
        <fullName evidence="4">DNA (cytosine-5-)-methyltransferase</fullName>
    </recommendedName>
</protein>
<evidence type="ECO:0000256" key="1">
    <source>
        <dbReference type="SAM" id="MobiDB-lite"/>
    </source>
</evidence>
<evidence type="ECO:0008006" key="4">
    <source>
        <dbReference type="Google" id="ProtNLM"/>
    </source>
</evidence>
<dbReference type="EMBL" id="JAUSQZ010000001">
    <property type="protein sequence ID" value="MDP9825222.1"/>
    <property type="molecule type" value="Genomic_DNA"/>
</dbReference>
<feature type="compositionally biased region" description="Basic residues" evidence="1">
    <location>
        <begin position="66"/>
        <end position="79"/>
    </location>
</feature>
<name>A0ABT9NXS0_9ACTN</name>
<comment type="caution">
    <text evidence="2">The sequence shown here is derived from an EMBL/GenBank/DDBJ whole genome shotgun (WGS) entry which is preliminary data.</text>
</comment>
<evidence type="ECO:0000313" key="2">
    <source>
        <dbReference type="EMBL" id="MDP9825222.1"/>
    </source>
</evidence>
<accession>A0ABT9NXS0</accession>
<dbReference type="Proteomes" id="UP001235712">
    <property type="component" value="Unassembled WGS sequence"/>
</dbReference>
<evidence type="ECO:0000313" key="3">
    <source>
        <dbReference type="Proteomes" id="UP001235712"/>
    </source>
</evidence>
<feature type="region of interest" description="Disordered" evidence="1">
    <location>
        <begin position="51"/>
        <end position="79"/>
    </location>
</feature>
<organism evidence="2 3">
    <name type="scientific">Kineosporia succinea</name>
    <dbReference type="NCBI Taxonomy" id="84632"/>
    <lineage>
        <taxon>Bacteria</taxon>
        <taxon>Bacillati</taxon>
        <taxon>Actinomycetota</taxon>
        <taxon>Actinomycetes</taxon>
        <taxon>Kineosporiales</taxon>
        <taxon>Kineosporiaceae</taxon>
        <taxon>Kineosporia</taxon>
    </lineage>
</organism>
<feature type="compositionally biased region" description="Low complexity" evidence="1">
    <location>
        <begin position="53"/>
        <end position="64"/>
    </location>
</feature>
<sequence>MADRIAAARFYFHGDVPGVEPDALGNHWFNIGNTVPADIVAQVGDHLFEDQPEASAAQQDAAPALPKRRGRPPRVRADN</sequence>
<gene>
    <name evidence="2" type="ORF">J2S57_000971</name>
</gene>
<proteinExistence type="predicted"/>